<name>A0A0Q2N0R2_VIBFU</name>
<dbReference type="AlphaFoldDB" id="A0A0Q2N0R2"/>
<sequence>MKEVDIFSKPDVQKLYDELYEDATKANVKATLSAINKACEKMVDVNATPSVPAIVKALASQGMLVSERTIYNRREGKNPYPILIDCWIKVAQSKQLGISALVEATTQNNSDTVVSSHQSNSLITEDDLMKITDPVLRYKISVLYGQMTSLTKQNAALRGLRELPAVYPDYHPQPSTTNSDVNPSLPTTQLDSLDVEILRNFLNGQNKQLYFDDEGVLYAARPIKTHTPISDPGFKEVIEKILPQKLLL</sequence>
<gene>
    <name evidence="1" type="ORF">AMR76_12845</name>
</gene>
<dbReference type="InParanoid" id="A0A0Q2N0R2"/>
<dbReference type="Proteomes" id="UP000051221">
    <property type="component" value="Unassembled WGS sequence"/>
</dbReference>
<comment type="caution">
    <text evidence="1">The sequence shown here is derived from an EMBL/GenBank/DDBJ whole genome shotgun (WGS) entry which is preliminary data.</text>
</comment>
<protein>
    <submittedName>
        <fullName evidence="1">Uncharacterized protein</fullName>
    </submittedName>
</protein>
<evidence type="ECO:0000313" key="1">
    <source>
        <dbReference type="EMBL" id="KQH85391.1"/>
    </source>
</evidence>
<evidence type="ECO:0000313" key="2">
    <source>
        <dbReference type="Proteomes" id="UP000051221"/>
    </source>
</evidence>
<reference evidence="1 2" key="1">
    <citation type="submission" date="2015-08" db="EMBL/GenBank/DDBJ databases">
        <title>Antibacterial properties of a collection of Vibrionaceae strains.</title>
        <authorList>
            <person name="Giubergia S."/>
        </authorList>
    </citation>
    <scope>NUCLEOTIDE SEQUENCE [LARGE SCALE GENOMIC DNA]</scope>
    <source>
        <strain evidence="1 2">S0821</strain>
    </source>
</reference>
<dbReference type="EMBL" id="LKHS01000010">
    <property type="protein sequence ID" value="KQH85391.1"/>
    <property type="molecule type" value="Genomic_DNA"/>
</dbReference>
<accession>A0A0Q2N0R2</accession>
<dbReference type="RefSeq" id="WP_055466306.1">
    <property type="nucleotide sequence ID" value="NZ_LKHS01000010.1"/>
</dbReference>
<proteinExistence type="predicted"/>
<organism evidence="1 2">
    <name type="scientific">Vibrio furnissii</name>
    <dbReference type="NCBI Taxonomy" id="29494"/>
    <lineage>
        <taxon>Bacteria</taxon>
        <taxon>Pseudomonadati</taxon>
        <taxon>Pseudomonadota</taxon>
        <taxon>Gammaproteobacteria</taxon>
        <taxon>Vibrionales</taxon>
        <taxon>Vibrionaceae</taxon>
        <taxon>Vibrio</taxon>
    </lineage>
</organism>
<keyword evidence="2" id="KW-1185">Reference proteome</keyword>